<keyword evidence="2" id="KW-0812">Transmembrane</keyword>
<gene>
    <name evidence="4" type="ORF">RNB18_28680</name>
</gene>
<dbReference type="InterPro" id="IPR005302">
    <property type="entry name" value="MoCF_Sase_C"/>
</dbReference>
<feature type="compositionally biased region" description="Basic and acidic residues" evidence="1">
    <location>
        <begin position="161"/>
        <end position="174"/>
    </location>
</feature>
<evidence type="ECO:0000256" key="2">
    <source>
        <dbReference type="SAM" id="Phobius"/>
    </source>
</evidence>
<proteinExistence type="predicted"/>
<evidence type="ECO:0000256" key="1">
    <source>
        <dbReference type="SAM" id="MobiDB-lite"/>
    </source>
</evidence>
<dbReference type="PROSITE" id="PS51340">
    <property type="entry name" value="MOSC"/>
    <property type="match status" value="1"/>
</dbReference>
<evidence type="ECO:0000259" key="3">
    <source>
        <dbReference type="PROSITE" id="PS51340"/>
    </source>
</evidence>
<feature type="transmembrane region" description="Helical" evidence="2">
    <location>
        <begin position="38"/>
        <end position="59"/>
    </location>
</feature>
<keyword evidence="5" id="KW-1185">Reference proteome</keyword>
<keyword evidence="2" id="KW-0472">Membrane</keyword>
<protein>
    <recommendedName>
        <fullName evidence="3">MOSC domain-containing protein</fullName>
    </recommendedName>
</protein>
<accession>A0ABU2VEZ7</accession>
<feature type="region of interest" description="Disordered" evidence="1">
    <location>
        <begin position="153"/>
        <end position="175"/>
    </location>
</feature>
<evidence type="ECO:0000313" key="4">
    <source>
        <dbReference type="EMBL" id="MDT0484136.1"/>
    </source>
</evidence>
<name>A0ABU2VEZ7_9ACTN</name>
<feature type="transmembrane region" description="Helical" evidence="2">
    <location>
        <begin position="65"/>
        <end position="83"/>
    </location>
</feature>
<organism evidence="4 5">
    <name type="scientific">Streptomyces doebereineriae</name>
    <dbReference type="NCBI Taxonomy" id="3075528"/>
    <lineage>
        <taxon>Bacteria</taxon>
        <taxon>Bacillati</taxon>
        <taxon>Actinomycetota</taxon>
        <taxon>Actinomycetes</taxon>
        <taxon>Kitasatosporales</taxon>
        <taxon>Streptomycetaceae</taxon>
        <taxon>Streptomyces</taxon>
    </lineage>
</organism>
<evidence type="ECO:0000313" key="5">
    <source>
        <dbReference type="Proteomes" id="UP001183824"/>
    </source>
</evidence>
<keyword evidence="2" id="KW-1133">Transmembrane helix</keyword>
<dbReference type="EMBL" id="JAVREZ010000010">
    <property type="protein sequence ID" value="MDT0484136.1"/>
    <property type="molecule type" value="Genomic_DNA"/>
</dbReference>
<reference evidence="5" key="1">
    <citation type="submission" date="2023-07" db="EMBL/GenBank/DDBJ databases">
        <title>30 novel species of actinomycetes from the DSMZ collection.</title>
        <authorList>
            <person name="Nouioui I."/>
        </authorList>
    </citation>
    <scope>NUCLEOTIDE SEQUENCE [LARGE SCALE GENOMIC DNA]</scope>
    <source>
        <strain evidence="5">DSM 41640</strain>
    </source>
</reference>
<comment type="caution">
    <text evidence="4">The sequence shown here is derived from an EMBL/GenBank/DDBJ whole genome shotgun (WGS) entry which is preliminary data.</text>
</comment>
<dbReference type="RefSeq" id="WP_311716996.1">
    <property type="nucleotide sequence ID" value="NZ_JAVREZ010000010.1"/>
</dbReference>
<sequence>MARLSWMSGLIPSRRSRKRHVVRVLRAQGLYGPRFRDVLPAFAGVVAAVCAVAAVLAAGYRAAGIVVPVAGVAFLALVVTAAIRHGRPGARRRIGYYTADELLELDTQGLALAVARMLRRDGWRVRLMPAPDRPRLCARDTAGRRIDVAFRPVAEPLPDEDTPHPHSHRGDQESPLRLVVHRGVFTARDIRWARREETIHLLDGSALRQWAAGARLNDLLSPGR</sequence>
<dbReference type="Proteomes" id="UP001183824">
    <property type="component" value="Unassembled WGS sequence"/>
</dbReference>
<feature type="domain" description="MOSC" evidence="3">
    <location>
        <begin position="155"/>
        <end position="224"/>
    </location>
</feature>